<dbReference type="SMART" id="SM00355">
    <property type="entry name" value="ZnF_C2H2"/>
    <property type="match status" value="5"/>
</dbReference>
<dbReference type="PROSITE" id="PS00028">
    <property type="entry name" value="ZINC_FINGER_C2H2_1"/>
    <property type="match status" value="4"/>
</dbReference>
<dbReference type="PROSITE" id="PS50157">
    <property type="entry name" value="ZINC_FINGER_C2H2_2"/>
    <property type="match status" value="1"/>
</dbReference>
<dbReference type="PANTHER" id="PTHR13182:SF8">
    <property type="entry name" value="CYTOPLASMIC 60S SUBUNIT BIOGENESIS FACTOR ZNF622"/>
    <property type="match status" value="1"/>
</dbReference>
<dbReference type="InterPro" id="IPR040025">
    <property type="entry name" value="Znf622/Rei1/Reh1"/>
</dbReference>
<proteinExistence type="evidence at transcript level"/>
<dbReference type="Pfam" id="PF12756">
    <property type="entry name" value="zf-C2H2_2"/>
    <property type="match status" value="1"/>
</dbReference>
<evidence type="ECO:0000259" key="10">
    <source>
        <dbReference type="PROSITE" id="PS50157"/>
    </source>
</evidence>
<evidence type="ECO:0000256" key="9">
    <source>
        <dbReference type="SAM" id="MobiDB-lite"/>
    </source>
</evidence>
<evidence type="ECO:0000256" key="6">
    <source>
        <dbReference type="ARBA" id="ARBA00022833"/>
    </source>
</evidence>
<dbReference type="EMBL" id="IACF01001530">
    <property type="protein sequence ID" value="LAB67224.1"/>
    <property type="molecule type" value="mRNA"/>
</dbReference>
<reference evidence="11" key="1">
    <citation type="journal article" date="2018" name="Biosci. Biotechnol. Biochem.">
        <title>Polysaccharide hydrolase of the hadal zone amphipods Hirondellea gigas.</title>
        <authorList>
            <person name="Kobayashi H."/>
            <person name="Nagahama T."/>
            <person name="Arai W."/>
            <person name="Sasagawa Y."/>
            <person name="Umeda M."/>
            <person name="Hayashi T."/>
            <person name="Nikaido I."/>
            <person name="Watanabe H."/>
            <person name="Oguri K."/>
            <person name="Kitazato H."/>
            <person name="Fujioka K."/>
            <person name="Kido Y."/>
            <person name="Takami H."/>
        </authorList>
    </citation>
    <scope>NUCLEOTIDE SEQUENCE</scope>
    <source>
        <tissue evidence="11">Whole body</tissue>
    </source>
</reference>
<dbReference type="InterPro" id="IPR036236">
    <property type="entry name" value="Znf_C2H2_sf"/>
</dbReference>
<keyword evidence="5" id="KW-0677">Repeat</keyword>
<dbReference type="AlphaFoldDB" id="A0A2P2HZM0"/>
<dbReference type="SUPFAM" id="SSF57667">
    <property type="entry name" value="beta-beta-alpha zinc fingers"/>
    <property type="match status" value="3"/>
</dbReference>
<sequence>MKVASFTCHNCQVGFANREAANKHYSGKWHQHNLLRIMNNTAICSHETYETEMNKSTYLQNARNQLNIISCSACKKNFTSQGSFETHQRSRKHKQNVVRKAAENVRRLQIQKVKEAGRNKTIVMASKANAGGEESAVPEDAQYCTACKAAFSSKKDFISHAQTEKHEIALKAAKLAKERKDELDRQDQIHATVNDDDDDDDMEVEEVDSDEWEKDDADAVVVQQVKDDSKPLPLSVCLLCGKKNANLIDNLGHMERQHSFIVPHQEAGDLEKLQNYLGEKVGQRHQCLECSKEFSSLRACRLHMLDKPHLAIRFEGEFDQFFDISKIMAQVHLPYKPAENEIFAFPLPNGTFLTHRDLRRYFNQRLSLQTFSGIKRLTGSVTAKAITHLGKSSEGKSIQVLRKDNQRRARDINIMYKIKDKKYLDVAVSANKLQKHFRLQVINAG</sequence>
<keyword evidence="2" id="KW-0963">Cytoplasm</keyword>
<keyword evidence="8" id="KW-0863">Zinc-finger</keyword>
<dbReference type="SMART" id="SM00451">
    <property type="entry name" value="ZnF_U1"/>
    <property type="match status" value="3"/>
</dbReference>
<evidence type="ECO:0000256" key="1">
    <source>
        <dbReference type="ARBA" id="ARBA00004496"/>
    </source>
</evidence>
<comment type="subcellular location">
    <subcellularLocation>
        <location evidence="1">Cytoplasm</location>
    </subcellularLocation>
</comment>
<dbReference type="GO" id="GO:0008270">
    <property type="term" value="F:zinc ion binding"/>
    <property type="evidence" value="ECO:0007669"/>
    <property type="project" value="UniProtKB-KW"/>
</dbReference>
<dbReference type="InterPro" id="IPR041661">
    <property type="entry name" value="ZN622/Rei1/Reh1_Znf-C2H2"/>
</dbReference>
<dbReference type="Gene3D" id="3.30.160.60">
    <property type="entry name" value="Classic Zinc Finger"/>
    <property type="match status" value="2"/>
</dbReference>
<dbReference type="GO" id="GO:0003676">
    <property type="term" value="F:nucleic acid binding"/>
    <property type="evidence" value="ECO:0007669"/>
    <property type="project" value="InterPro"/>
</dbReference>
<dbReference type="GO" id="GO:0030687">
    <property type="term" value="C:preribosome, large subunit precursor"/>
    <property type="evidence" value="ECO:0007669"/>
    <property type="project" value="TreeGrafter"/>
</dbReference>
<protein>
    <submittedName>
        <fullName evidence="11">Zinc finger protein 622-like</fullName>
    </submittedName>
</protein>
<evidence type="ECO:0000256" key="3">
    <source>
        <dbReference type="ARBA" id="ARBA00022517"/>
    </source>
</evidence>
<dbReference type="Pfam" id="PF12874">
    <property type="entry name" value="zf-met"/>
    <property type="match status" value="3"/>
</dbReference>
<evidence type="ECO:0000313" key="11">
    <source>
        <dbReference type="EMBL" id="LAB67224.1"/>
    </source>
</evidence>
<keyword evidence="4" id="KW-0479">Metal-binding</keyword>
<dbReference type="InterPro" id="IPR003604">
    <property type="entry name" value="Matrin/U1-like-C_Znf_C2H2"/>
</dbReference>
<evidence type="ECO:0000256" key="7">
    <source>
        <dbReference type="ARBA" id="ARBA00034126"/>
    </source>
</evidence>
<evidence type="ECO:0000256" key="4">
    <source>
        <dbReference type="ARBA" id="ARBA00022723"/>
    </source>
</evidence>
<evidence type="ECO:0000256" key="5">
    <source>
        <dbReference type="ARBA" id="ARBA00022737"/>
    </source>
</evidence>
<dbReference type="GO" id="GO:0005737">
    <property type="term" value="C:cytoplasm"/>
    <property type="evidence" value="ECO:0007669"/>
    <property type="project" value="UniProtKB-SubCell"/>
</dbReference>
<dbReference type="GO" id="GO:0042273">
    <property type="term" value="P:ribosomal large subunit biogenesis"/>
    <property type="evidence" value="ECO:0007669"/>
    <property type="project" value="TreeGrafter"/>
</dbReference>
<feature type="domain" description="C2H2-type" evidence="10">
    <location>
        <begin position="69"/>
        <end position="93"/>
    </location>
</feature>
<feature type="region of interest" description="Disordered" evidence="9">
    <location>
        <begin position="181"/>
        <end position="202"/>
    </location>
</feature>
<keyword evidence="6" id="KW-0862">Zinc</keyword>
<comment type="similarity">
    <text evidence="7">Belongs to the REI1 family.</text>
</comment>
<accession>A0A2P2HZM0</accession>
<evidence type="ECO:0000256" key="2">
    <source>
        <dbReference type="ARBA" id="ARBA00022490"/>
    </source>
</evidence>
<organism evidence="11">
    <name type="scientific">Hirondellea gigas</name>
    <dbReference type="NCBI Taxonomy" id="1518452"/>
    <lineage>
        <taxon>Eukaryota</taxon>
        <taxon>Metazoa</taxon>
        <taxon>Ecdysozoa</taxon>
        <taxon>Arthropoda</taxon>
        <taxon>Crustacea</taxon>
        <taxon>Multicrustacea</taxon>
        <taxon>Malacostraca</taxon>
        <taxon>Eumalacostraca</taxon>
        <taxon>Peracarida</taxon>
        <taxon>Amphipoda</taxon>
        <taxon>Amphilochidea</taxon>
        <taxon>Lysianassida</taxon>
        <taxon>Lysianassidira</taxon>
        <taxon>Lysianassoidea</taxon>
        <taxon>Lysianassidae</taxon>
        <taxon>Hirondellea</taxon>
    </lineage>
</organism>
<evidence type="ECO:0000256" key="8">
    <source>
        <dbReference type="PROSITE-ProRule" id="PRU00042"/>
    </source>
</evidence>
<name>A0A2P2HZM0_9CRUS</name>
<dbReference type="InterPro" id="IPR013087">
    <property type="entry name" value="Znf_C2H2_type"/>
</dbReference>
<keyword evidence="3" id="KW-0690">Ribosome biogenesis</keyword>
<dbReference type="PANTHER" id="PTHR13182">
    <property type="entry name" value="ZINC FINGER PROTEIN 622"/>
    <property type="match status" value="1"/>
</dbReference>